<dbReference type="SUPFAM" id="SSF69065">
    <property type="entry name" value="RNase III domain-like"/>
    <property type="match status" value="1"/>
</dbReference>
<dbReference type="InterPro" id="IPR036389">
    <property type="entry name" value="RNase_III_sf"/>
</dbReference>
<dbReference type="SMART" id="SM00535">
    <property type="entry name" value="RIBOc"/>
    <property type="match status" value="1"/>
</dbReference>
<accession>A0A6C0DVI4</accession>
<dbReference type="Pfam" id="PF00636">
    <property type="entry name" value="Ribonuclease_3"/>
    <property type="match status" value="1"/>
</dbReference>
<sequence length="325" mass="38705">MDNSNNRLINKEEVENILNYFGNIGDNNLPLKINNLENYRRAFVHESYYQSVHNVIKNEEMRNNIGKIYIDYIPDESSERLEYLGDHVLKGIMGRYLYERFPLEREGFLTKLKIKIEKCSMLHKIGVTLGFKRYLLLSLQVENQTLLDIDRGRNCPSYYEDAFEAFIGSISMDFGEIGYLYADRFVRNVIENIIDFAELISHNDNFKDALQRYYQHFRMNCFKTPNYSALCDDGPLYRKVFTRMLIFTKEQFEEMDEMKRTKIKTYTNNIMDYYKRCNPNIFNKLFELYEKDNYILGIGLGKKVIQAEQECAKQCMINLDLDMNY</sequence>
<feature type="domain" description="RNase III" evidence="1">
    <location>
        <begin position="27"/>
        <end position="175"/>
    </location>
</feature>
<reference evidence="2" key="1">
    <citation type="journal article" date="2020" name="Nature">
        <title>Giant virus diversity and host interactions through global metagenomics.</title>
        <authorList>
            <person name="Schulz F."/>
            <person name="Roux S."/>
            <person name="Paez-Espino D."/>
            <person name="Jungbluth S."/>
            <person name="Walsh D.A."/>
            <person name="Denef V.J."/>
            <person name="McMahon K.D."/>
            <person name="Konstantinidis K.T."/>
            <person name="Eloe-Fadrosh E.A."/>
            <person name="Kyrpides N.C."/>
            <person name="Woyke T."/>
        </authorList>
    </citation>
    <scope>NUCLEOTIDE SEQUENCE</scope>
    <source>
        <strain evidence="2">GVMAG-M-3300023174-68</strain>
    </source>
</reference>
<evidence type="ECO:0000259" key="1">
    <source>
        <dbReference type="PROSITE" id="PS50142"/>
    </source>
</evidence>
<protein>
    <recommendedName>
        <fullName evidence="1">RNase III domain-containing protein</fullName>
    </recommendedName>
</protein>
<organism evidence="2">
    <name type="scientific">viral metagenome</name>
    <dbReference type="NCBI Taxonomy" id="1070528"/>
    <lineage>
        <taxon>unclassified sequences</taxon>
        <taxon>metagenomes</taxon>
        <taxon>organismal metagenomes</taxon>
    </lineage>
</organism>
<dbReference type="InterPro" id="IPR000999">
    <property type="entry name" value="RNase_III_dom"/>
</dbReference>
<dbReference type="GO" id="GO:0006396">
    <property type="term" value="P:RNA processing"/>
    <property type="evidence" value="ECO:0007669"/>
    <property type="project" value="InterPro"/>
</dbReference>
<dbReference type="PROSITE" id="PS00018">
    <property type="entry name" value="EF_HAND_1"/>
    <property type="match status" value="1"/>
</dbReference>
<evidence type="ECO:0000313" key="2">
    <source>
        <dbReference type="EMBL" id="QHT20654.1"/>
    </source>
</evidence>
<dbReference type="CDD" id="cd00593">
    <property type="entry name" value="RIBOc"/>
    <property type="match status" value="1"/>
</dbReference>
<dbReference type="GO" id="GO:0004525">
    <property type="term" value="F:ribonuclease III activity"/>
    <property type="evidence" value="ECO:0007669"/>
    <property type="project" value="InterPro"/>
</dbReference>
<dbReference type="AlphaFoldDB" id="A0A6C0DVI4"/>
<dbReference type="PROSITE" id="PS00517">
    <property type="entry name" value="RNASE_3_1"/>
    <property type="match status" value="1"/>
</dbReference>
<proteinExistence type="predicted"/>
<dbReference type="Gene3D" id="1.10.1520.10">
    <property type="entry name" value="Ribonuclease III domain"/>
    <property type="match status" value="1"/>
</dbReference>
<dbReference type="InterPro" id="IPR018247">
    <property type="entry name" value="EF_Hand_1_Ca_BS"/>
</dbReference>
<name>A0A6C0DVI4_9ZZZZ</name>
<dbReference type="PROSITE" id="PS50142">
    <property type="entry name" value="RNASE_3_2"/>
    <property type="match status" value="1"/>
</dbReference>
<dbReference type="EMBL" id="MN739680">
    <property type="protein sequence ID" value="QHT20654.1"/>
    <property type="molecule type" value="Genomic_DNA"/>
</dbReference>